<keyword evidence="3 5" id="KW-1133">Transmembrane helix</keyword>
<keyword evidence="7" id="KW-0436">Ligase</keyword>
<dbReference type="GO" id="GO:0016874">
    <property type="term" value="F:ligase activity"/>
    <property type="evidence" value="ECO:0007669"/>
    <property type="project" value="UniProtKB-KW"/>
</dbReference>
<dbReference type="PANTHER" id="PTHR37422">
    <property type="entry name" value="TEICHURONIC ACID BIOSYNTHESIS PROTEIN TUAE"/>
    <property type="match status" value="1"/>
</dbReference>
<dbReference type="AlphaFoldDB" id="A0A9E2NWA3"/>
<evidence type="ECO:0000259" key="6">
    <source>
        <dbReference type="Pfam" id="PF04932"/>
    </source>
</evidence>
<evidence type="ECO:0000313" key="8">
    <source>
        <dbReference type="Proteomes" id="UP000724657"/>
    </source>
</evidence>
<dbReference type="Proteomes" id="UP000724657">
    <property type="component" value="Unassembled WGS sequence"/>
</dbReference>
<keyword evidence="2 5" id="KW-0812">Transmembrane</keyword>
<dbReference type="Pfam" id="PF04932">
    <property type="entry name" value="Wzy_C"/>
    <property type="match status" value="1"/>
</dbReference>
<evidence type="ECO:0000256" key="2">
    <source>
        <dbReference type="ARBA" id="ARBA00022692"/>
    </source>
</evidence>
<name>A0A9E2NWA3_9FUSO</name>
<feature type="domain" description="O-antigen ligase-related" evidence="6">
    <location>
        <begin position="184"/>
        <end position="336"/>
    </location>
</feature>
<dbReference type="GO" id="GO:0016020">
    <property type="term" value="C:membrane"/>
    <property type="evidence" value="ECO:0007669"/>
    <property type="project" value="UniProtKB-SubCell"/>
</dbReference>
<feature type="transmembrane region" description="Helical" evidence="5">
    <location>
        <begin position="334"/>
        <end position="352"/>
    </location>
</feature>
<evidence type="ECO:0000256" key="5">
    <source>
        <dbReference type="SAM" id="Phobius"/>
    </source>
</evidence>
<accession>A0A9E2NWA3</accession>
<comment type="subcellular location">
    <subcellularLocation>
        <location evidence="1">Membrane</location>
        <topology evidence="1">Multi-pass membrane protein</topology>
    </subcellularLocation>
</comment>
<feature type="transmembrane region" description="Helical" evidence="5">
    <location>
        <begin position="59"/>
        <end position="77"/>
    </location>
</feature>
<gene>
    <name evidence="7" type="ORF">IAA47_00390</name>
</gene>
<organism evidence="7 8">
    <name type="scientific">Candidatus Fusobacterium pullicola</name>
    <dbReference type="NCBI Taxonomy" id="2838601"/>
    <lineage>
        <taxon>Bacteria</taxon>
        <taxon>Fusobacteriati</taxon>
        <taxon>Fusobacteriota</taxon>
        <taxon>Fusobacteriia</taxon>
        <taxon>Fusobacteriales</taxon>
        <taxon>Fusobacteriaceae</taxon>
        <taxon>Fusobacterium</taxon>
    </lineage>
</organism>
<dbReference type="InterPro" id="IPR051533">
    <property type="entry name" value="WaaL-like"/>
</dbReference>
<feature type="transmembrane region" description="Helical" evidence="5">
    <location>
        <begin position="175"/>
        <end position="194"/>
    </location>
</feature>
<dbReference type="PANTHER" id="PTHR37422:SF13">
    <property type="entry name" value="LIPOPOLYSACCHARIDE BIOSYNTHESIS PROTEIN PA4999-RELATED"/>
    <property type="match status" value="1"/>
</dbReference>
<feature type="transmembrane region" description="Helical" evidence="5">
    <location>
        <begin position="17"/>
        <end position="47"/>
    </location>
</feature>
<feature type="transmembrane region" description="Helical" evidence="5">
    <location>
        <begin position="152"/>
        <end position="170"/>
    </location>
</feature>
<evidence type="ECO:0000256" key="1">
    <source>
        <dbReference type="ARBA" id="ARBA00004141"/>
    </source>
</evidence>
<sequence length="413" mass="47824">MLKINENVYNRIGELGVYIYTLSLFISKSGISIGLGFLILAFLLYIWDKRKISLTVEEKYILAILILLPIFSLLSVGGSYSFQRALEKSYRYIGLFFIPLFLQKDKIVERVLSLFSLSIVISFVNGIFFYKKLKWNFNERLISFSSNPLDEAHILAMGSMLVLVAMVYYIKEKKWLYTLFYSITFILSLIALLLTQGRGAWIGFVAALFIVLFFLFKSKKKFVIAMLAIFLLGYGAINSKVLENNRYIKRIVSINSKNDNSNKSRILLWQSGIEMYKSHPVFGVGRDNAGEFSLEYMKNYFKGQKPNYFSKNMMKLAEAGNLHSLYITSLAEEGILFFPFIGMFLFILYRQIRYCIGRERDMNYYIVVGTIGMLVAFLVGGLTENVWREIWKSNMLVFIIGLYLSRVKNTERE</sequence>
<dbReference type="EMBL" id="JAHLFN010000008">
    <property type="protein sequence ID" value="MBU3841453.1"/>
    <property type="molecule type" value="Genomic_DNA"/>
</dbReference>
<feature type="transmembrane region" description="Helical" evidence="5">
    <location>
        <begin position="364"/>
        <end position="383"/>
    </location>
</feature>
<comment type="caution">
    <text evidence="7">The sequence shown here is derived from an EMBL/GenBank/DDBJ whole genome shotgun (WGS) entry which is preliminary data.</text>
</comment>
<protein>
    <submittedName>
        <fullName evidence="7">O-antigen ligase family protein</fullName>
    </submittedName>
</protein>
<feature type="transmembrane region" description="Helical" evidence="5">
    <location>
        <begin position="200"/>
        <end position="216"/>
    </location>
</feature>
<dbReference type="InterPro" id="IPR007016">
    <property type="entry name" value="O-antigen_ligase-rel_domated"/>
</dbReference>
<evidence type="ECO:0000256" key="3">
    <source>
        <dbReference type="ARBA" id="ARBA00022989"/>
    </source>
</evidence>
<keyword evidence="4 5" id="KW-0472">Membrane</keyword>
<evidence type="ECO:0000313" key="7">
    <source>
        <dbReference type="EMBL" id="MBU3841453.1"/>
    </source>
</evidence>
<feature type="transmembrane region" description="Helical" evidence="5">
    <location>
        <begin position="223"/>
        <end position="242"/>
    </location>
</feature>
<evidence type="ECO:0000256" key="4">
    <source>
        <dbReference type="ARBA" id="ARBA00023136"/>
    </source>
</evidence>
<feature type="transmembrane region" description="Helical" evidence="5">
    <location>
        <begin position="111"/>
        <end position="130"/>
    </location>
</feature>
<feature type="transmembrane region" description="Helical" evidence="5">
    <location>
        <begin position="389"/>
        <end position="405"/>
    </location>
</feature>
<proteinExistence type="predicted"/>
<reference evidence="7" key="1">
    <citation type="journal article" date="2021" name="PeerJ">
        <title>Extensive microbial diversity within the chicken gut microbiome revealed by metagenomics and culture.</title>
        <authorList>
            <person name="Gilroy R."/>
            <person name="Ravi A."/>
            <person name="Getino M."/>
            <person name="Pursley I."/>
            <person name="Horton D.L."/>
            <person name="Alikhan N.F."/>
            <person name="Baker D."/>
            <person name="Gharbi K."/>
            <person name="Hall N."/>
            <person name="Watson M."/>
            <person name="Adriaenssens E.M."/>
            <person name="Foster-Nyarko E."/>
            <person name="Jarju S."/>
            <person name="Secka A."/>
            <person name="Antonio M."/>
            <person name="Oren A."/>
            <person name="Chaudhuri R.R."/>
            <person name="La Ragione R."/>
            <person name="Hildebrand F."/>
            <person name="Pallen M.J."/>
        </authorList>
    </citation>
    <scope>NUCLEOTIDE SEQUENCE</scope>
    <source>
        <strain evidence="7">A6-441</strain>
    </source>
</reference>
<reference evidence="7" key="2">
    <citation type="submission" date="2021-04" db="EMBL/GenBank/DDBJ databases">
        <authorList>
            <person name="Gilroy R."/>
        </authorList>
    </citation>
    <scope>NUCLEOTIDE SEQUENCE</scope>
    <source>
        <strain evidence="7">A6-441</strain>
    </source>
</reference>